<organism evidence="4 5">
    <name type="scientific">Araneus ventricosus</name>
    <name type="common">Orbweaver spider</name>
    <name type="synonym">Epeira ventricosa</name>
    <dbReference type="NCBI Taxonomy" id="182803"/>
    <lineage>
        <taxon>Eukaryota</taxon>
        <taxon>Metazoa</taxon>
        <taxon>Ecdysozoa</taxon>
        <taxon>Arthropoda</taxon>
        <taxon>Chelicerata</taxon>
        <taxon>Arachnida</taxon>
        <taxon>Araneae</taxon>
        <taxon>Araneomorphae</taxon>
        <taxon>Entelegynae</taxon>
        <taxon>Araneoidea</taxon>
        <taxon>Araneidae</taxon>
        <taxon>Araneus</taxon>
    </lineage>
</organism>
<dbReference type="InterPro" id="IPR032135">
    <property type="entry name" value="DUF4817"/>
</dbReference>
<gene>
    <name evidence="4" type="ORF">AVEN_220801_1</name>
    <name evidence="3" type="ORF">AVEN_263469_1</name>
</gene>
<accession>A0A4Y2T695</accession>
<feature type="domain" description="Tc1-like transposase DDE" evidence="1">
    <location>
        <begin position="158"/>
        <end position="321"/>
    </location>
</feature>
<dbReference type="InterPro" id="IPR038717">
    <property type="entry name" value="Tc1-like_DDE_dom"/>
</dbReference>
<evidence type="ECO:0000259" key="1">
    <source>
        <dbReference type="Pfam" id="PF13358"/>
    </source>
</evidence>
<keyword evidence="5" id="KW-1185">Reference proteome</keyword>
<dbReference type="InterPro" id="IPR036397">
    <property type="entry name" value="RNaseH_sf"/>
</dbReference>
<reference evidence="4 5" key="1">
    <citation type="journal article" date="2019" name="Sci. Rep.">
        <title>Orb-weaving spider Araneus ventricosus genome elucidates the spidroin gene catalogue.</title>
        <authorList>
            <person name="Kono N."/>
            <person name="Nakamura H."/>
            <person name="Ohtoshi R."/>
            <person name="Moran D.A.P."/>
            <person name="Shinohara A."/>
            <person name="Yoshida Y."/>
            <person name="Fujiwara M."/>
            <person name="Mori M."/>
            <person name="Tomita M."/>
            <person name="Arakawa K."/>
        </authorList>
    </citation>
    <scope>NUCLEOTIDE SEQUENCE [LARGE SCALE GENOMIC DNA]</scope>
</reference>
<comment type="caution">
    <text evidence="4">The sequence shown here is derived from an EMBL/GenBank/DDBJ whole genome shotgun (WGS) entry which is preliminary data.</text>
</comment>
<dbReference type="OrthoDB" id="6436543at2759"/>
<dbReference type="Gene3D" id="3.30.420.10">
    <property type="entry name" value="Ribonuclease H-like superfamily/Ribonuclease H"/>
    <property type="match status" value="1"/>
</dbReference>
<dbReference type="PANTHER" id="PTHR47326">
    <property type="entry name" value="TRANSPOSABLE ELEMENT TC3 TRANSPOSASE-LIKE PROTEIN"/>
    <property type="match status" value="1"/>
</dbReference>
<dbReference type="Proteomes" id="UP000499080">
    <property type="component" value="Unassembled WGS sequence"/>
</dbReference>
<evidence type="ECO:0000313" key="5">
    <source>
        <dbReference type="Proteomes" id="UP000499080"/>
    </source>
</evidence>
<dbReference type="Pfam" id="PF16087">
    <property type="entry name" value="DUF4817"/>
    <property type="match status" value="1"/>
</dbReference>
<proteinExistence type="predicted"/>
<dbReference type="Pfam" id="PF13358">
    <property type="entry name" value="DDE_3"/>
    <property type="match status" value="1"/>
</dbReference>
<name>A0A4Y2T695_ARAVE</name>
<dbReference type="EMBL" id="BGPR01026196">
    <property type="protein sequence ID" value="GBN95727.1"/>
    <property type="molecule type" value="Genomic_DNA"/>
</dbReference>
<evidence type="ECO:0008006" key="6">
    <source>
        <dbReference type="Google" id="ProtNLM"/>
    </source>
</evidence>
<evidence type="ECO:0000313" key="4">
    <source>
        <dbReference type="EMBL" id="GBN95731.1"/>
    </source>
</evidence>
<feature type="domain" description="DUF4817" evidence="2">
    <location>
        <begin position="5"/>
        <end position="59"/>
    </location>
</feature>
<protein>
    <recommendedName>
        <fullName evidence="6">DUF4817 domain-containing protein</fullName>
    </recommendedName>
</protein>
<evidence type="ECO:0000313" key="3">
    <source>
        <dbReference type="EMBL" id="GBN95727.1"/>
    </source>
</evidence>
<dbReference type="GO" id="GO:0003676">
    <property type="term" value="F:nucleic acid binding"/>
    <property type="evidence" value="ECO:0007669"/>
    <property type="project" value="InterPro"/>
</dbReference>
<dbReference type="AlphaFoldDB" id="A0A4Y2T695"/>
<dbReference type="PANTHER" id="PTHR47326:SF1">
    <property type="entry name" value="HTH PSQ-TYPE DOMAIN-CONTAINING PROTEIN"/>
    <property type="match status" value="1"/>
</dbReference>
<dbReference type="EMBL" id="BGPR01026197">
    <property type="protein sequence ID" value="GBN95731.1"/>
    <property type="molecule type" value="Genomic_DNA"/>
</dbReference>
<sequence length="363" mass="42427">MSRYSVSERSFIVRTYYSNNNSPIVTQRKFATEFKLKTTGPSVSTINRLIQKFERTGSVCDDMFGNVGRPLSIKTPEKIERIRQVFERSPRTSIRKAAQQVGIKRESVRQIVVADLQLFPYKIQIHQRLSQRSVEQRLEFANTIVDMIANHQFDVNMFWFSDEAHFHLDGYVNRQNWRIWGTENPHFAIEKSLYPRRVTVWCALSSRGIVGAIFFEQTVNSARYVETLRNQFIPAIQSEPDFESMWFMQDGATPHRTNEVFDLLEEHFKERIVALGYPKSKNMGIDWPPYSPDLNPCDSFLWGYIKDKVYARNPQSIEDLKTAIQTVIESIETSTLQRVMQNFALRLRHIIAIDGRHIEHVIN</sequence>
<evidence type="ECO:0000259" key="2">
    <source>
        <dbReference type="Pfam" id="PF16087"/>
    </source>
</evidence>